<evidence type="ECO:0000256" key="4">
    <source>
        <dbReference type="ARBA" id="ARBA00022692"/>
    </source>
</evidence>
<feature type="transmembrane region" description="Helical" evidence="7">
    <location>
        <begin position="15"/>
        <end position="36"/>
    </location>
</feature>
<feature type="domain" description="ABC3 transporter permease C-terminal" evidence="8">
    <location>
        <begin position="58"/>
        <end position="178"/>
    </location>
</feature>
<dbReference type="PANTHER" id="PTHR30489:SF0">
    <property type="entry name" value="LIPOPROTEIN-RELEASING SYSTEM TRANSMEMBRANE PROTEIN LOLE"/>
    <property type="match status" value="1"/>
</dbReference>
<evidence type="ECO:0000256" key="3">
    <source>
        <dbReference type="ARBA" id="ARBA00022475"/>
    </source>
</evidence>
<evidence type="ECO:0000313" key="10">
    <source>
        <dbReference type="Proteomes" id="UP000606922"/>
    </source>
</evidence>
<dbReference type="AlphaFoldDB" id="A0A916SLA5"/>
<dbReference type="Proteomes" id="UP000606922">
    <property type="component" value="Unassembled WGS sequence"/>
</dbReference>
<gene>
    <name evidence="9" type="ORF">GCM10010979_15700</name>
</gene>
<keyword evidence="10" id="KW-1185">Reference proteome</keyword>
<evidence type="ECO:0000256" key="5">
    <source>
        <dbReference type="ARBA" id="ARBA00022989"/>
    </source>
</evidence>
<dbReference type="InterPro" id="IPR051447">
    <property type="entry name" value="Lipoprotein-release_system"/>
</dbReference>
<feature type="transmembrane region" description="Helical" evidence="7">
    <location>
        <begin position="197"/>
        <end position="218"/>
    </location>
</feature>
<comment type="caution">
    <text evidence="9">The sequence shown here is derived from an EMBL/GenBank/DDBJ whole genome shotgun (WGS) entry which is preliminary data.</text>
</comment>
<keyword evidence="4 7" id="KW-0812">Transmembrane</keyword>
<evidence type="ECO:0000256" key="2">
    <source>
        <dbReference type="ARBA" id="ARBA00005236"/>
    </source>
</evidence>
<comment type="subcellular location">
    <subcellularLocation>
        <location evidence="1">Cell membrane</location>
        <topology evidence="1">Multi-pass membrane protein</topology>
    </subcellularLocation>
</comment>
<feature type="transmembrane region" description="Helical" evidence="7">
    <location>
        <begin position="48"/>
        <end position="80"/>
    </location>
</feature>
<dbReference type="InterPro" id="IPR003838">
    <property type="entry name" value="ABC3_permease_C"/>
</dbReference>
<evidence type="ECO:0000256" key="6">
    <source>
        <dbReference type="ARBA" id="ARBA00023136"/>
    </source>
</evidence>
<dbReference type="GO" id="GO:0044874">
    <property type="term" value="P:lipoprotein localization to outer membrane"/>
    <property type="evidence" value="ECO:0007669"/>
    <property type="project" value="TreeGrafter"/>
</dbReference>
<organism evidence="9 10">
    <name type="scientific">Conyzicola nivalis</name>
    <dbReference type="NCBI Taxonomy" id="1477021"/>
    <lineage>
        <taxon>Bacteria</taxon>
        <taxon>Bacillati</taxon>
        <taxon>Actinomycetota</taxon>
        <taxon>Actinomycetes</taxon>
        <taxon>Micrococcales</taxon>
        <taxon>Microbacteriaceae</taxon>
        <taxon>Conyzicola</taxon>
    </lineage>
</organism>
<evidence type="ECO:0000259" key="8">
    <source>
        <dbReference type="Pfam" id="PF02687"/>
    </source>
</evidence>
<feature type="transmembrane region" description="Helical" evidence="7">
    <location>
        <begin position="101"/>
        <end position="124"/>
    </location>
</feature>
<name>A0A916SLA5_9MICO</name>
<sequence>MTTLVFADMVRSARIWFGAFIVVAVAAFAATVPAALTETGLRDATLAGYALVAIAATITLLTVIATVVVVGSVMRLTVALRRRSYALWQTVGVMPSRVRGVVVTQLLVVAAAGAALGAAVGAFVTPAATESALDGSNGVDTFDVTISPIVAAGTAVAVAVVALLAGDSAARRAARTSPLEVLRESPVVRGARVWPRWAIAVVLLAVVAQMLSGLAASAAAGGGAAAILIGPLLVAATAALGPVVFPRVMRLWTAIVPASASASWFVARANTLYAVDRSSSIVASLLVAVALPGTFAAGEGTLARALAILQGGEAVQNPGGTTLLVLGGPVLLAAAGAAAATVMSSGARAREGALLSAAGAPPGFGLATALWEGAIQVVTAGLIAAVVIAVTATAQAWILSTVAPGATPDFSPVTFGSTFAVTTAGLLLATLVPTLATKKQEVPQALGDE</sequence>
<feature type="transmembrane region" description="Helical" evidence="7">
    <location>
        <begin position="378"/>
        <end position="398"/>
    </location>
</feature>
<feature type="transmembrane region" description="Helical" evidence="7">
    <location>
        <begin position="224"/>
        <end position="244"/>
    </location>
</feature>
<evidence type="ECO:0000256" key="7">
    <source>
        <dbReference type="SAM" id="Phobius"/>
    </source>
</evidence>
<keyword evidence="5 7" id="KW-1133">Transmembrane helix</keyword>
<accession>A0A916SLA5</accession>
<comment type="similarity">
    <text evidence="2">Belongs to the ABC-4 integral membrane protein family. LolC/E subfamily.</text>
</comment>
<dbReference type="GO" id="GO:0098797">
    <property type="term" value="C:plasma membrane protein complex"/>
    <property type="evidence" value="ECO:0007669"/>
    <property type="project" value="TreeGrafter"/>
</dbReference>
<dbReference type="EMBL" id="BMGB01000001">
    <property type="protein sequence ID" value="GGB01954.1"/>
    <property type="molecule type" value="Genomic_DNA"/>
</dbReference>
<evidence type="ECO:0000313" key="9">
    <source>
        <dbReference type="EMBL" id="GGB01954.1"/>
    </source>
</evidence>
<keyword evidence="3" id="KW-1003">Cell membrane</keyword>
<proteinExistence type="inferred from homology"/>
<feature type="transmembrane region" description="Helical" evidence="7">
    <location>
        <begin position="410"/>
        <end position="432"/>
    </location>
</feature>
<feature type="transmembrane region" description="Helical" evidence="7">
    <location>
        <begin position="323"/>
        <end position="347"/>
    </location>
</feature>
<keyword evidence="6 7" id="KW-0472">Membrane</keyword>
<feature type="transmembrane region" description="Helical" evidence="7">
    <location>
        <begin position="281"/>
        <end position="302"/>
    </location>
</feature>
<dbReference type="RefSeq" id="WP_188510086.1">
    <property type="nucleotide sequence ID" value="NZ_BMGB01000001.1"/>
</dbReference>
<reference evidence="9" key="1">
    <citation type="journal article" date="2014" name="Int. J. Syst. Evol. Microbiol.">
        <title>Complete genome sequence of Corynebacterium casei LMG S-19264T (=DSM 44701T), isolated from a smear-ripened cheese.</title>
        <authorList>
            <consortium name="US DOE Joint Genome Institute (JGI-PGF)"/>
            <person name="Walter F."/>
            <person name="Albersmeier A."/>
            <person name="Kalinowski J."/>
            <person name="Ruckert C."/>
        </authorList>
    </citation>
    <scope>NUCLEOTIDE SEQUENCE</scope>
    <source>
        <strain evidence="9">CGMCC 1.12813</strain>
    </source>
</reference>
<dbReference type="PANTHER" id="PTHR30489">
    <property type="entry name" value="LIPOPROTEIN-RELEASING SYSTEM TRANSMEMBRANE PROTEIN LOLE"/>
    <property type="match status" value="1"/>
</dbReference>
<evidence type="ECO:0000256" key="1">
    <source>
        <dbReference type="ARBA" id="ARBA00004651"/>
    </source>
</evidence>
<protein>
    <recommendedName>
        <fullName evidence="8">ABC3 transporter permease C-terminal domain-containing protein</fullName>
    </recommendedName>
</protein>
<dbReference type="Pfam" id="PF02687">
    <property type="entry name" value="FtsX"/>
    <property type="match status" value="1"/>
</dbReference>
<reference evidence="9" key="2">
    <citation type="submission" date="2020-09" db="EMBL/GenBank/DDBJ databases">
        <authorList>
            <person name="Sun Q."/>
            <person name="Zhou Y."/>
        </authorList>
    </citation>
    <scope>NUCLEOTIDE SEQUENCE</scope>
    <source>
        <strain evidence="9">CGMCC 1.12813</strain>
    </source>
</reference>
<feature type="transmembrane region" description="Helical" evidence="7">
    <location>
        <begin position="144"/>
        <end position="165"/>
    </location>
</feature>